<dbReference type="OrthoDB" id="3543556at2759"/>
<proteinExistence type="predicted"/>
<dbReference type="EMBL" id="JH921444">
    <property type="protein sequence ID" value="EKD14750.1"/>
    <property type="molecule type" value="Genomic_DNA"/>
</dbReference>
<name>K1WBN1_MARBU</name>
<dbReference type="KEGG" id="mbe:MBM_06961"/>
<protein>
    <submittedName>
        <fullName evidence="2">Uncharacterized protein</fullName>
    </submittedName>
</protein>
<feature type="region of interest" description="Disordered" evidence="1">
    <location>
        <begin position="1"/>
        <end position="169"/>
    </location>
</feature>
<feature type="compositionally biased region" description="Basic and acidic residues" evidence="1">
    <location>
        <begin position="46"/>
        <end position="68"/>
    </location>
</feature>
<dbReference type="GeneID" id="18762896"/>
<dbReference type="InParanoid" id="K1WBN1"/>
<sequence>MASASRYIDYPTPPRSSSPPMDKHNKSSQRSSYQDRPAHETYFLEAADRPRPSSPNHWDRDAPQHPEYEYLPPQRSHSLKQDYDQYRAAADSQEYPQQGSQPNYNHTGSSNSNKYYTRPTSPSSQKPRPQQQQQTPSRRRSFSPPKTIRLSPRPLYYSPTNPLPTPYNASRPLPRPGLMARLRAKLVSWVRAWVRWCKRHPVTAGMLACIPVVAGVGLVRAVRNLGLAAGIGGYLKSLIDGRTHKETETGGGENTDMKWDDGIGQFAGFAGVKEEPGPLRGVLKILQMGVNHYCRLTSSAVPKLASILLELYFLEARK</sequence>
<dbReference type="OMA" id="PAQETYW"/>
<dbReference type="HOGENOM" id="CLU_874578_0_0_1"/>
<reference evidence="2 3" key="1">
    <citation type="journal article" date="2012" name="BMC Genomics">
        <title>Sequencing the genome of Marssonina brunnea reveals fungus-poplar co-evolution.</title>
        <authorList>
            <person name="Zhu S."/>
            <person name="Cao Y.-Z."/>
            <person name="Jiang C."/>
            <person name="Tan B.-Y."/>
            <person name="Wang Z."/>
            <person name="Feng S."/>
            <person name="Zhang L."/>
            <person name="Su X.-H."/>
            <person name="Brejova B."/>
            <person name="Vinar T."/>
            <person name="Xu M."/>
            <person name="Wang M.-X."/>
            <person name="Zhang S.-G."/>
            <person name="Huang M.-R."/>
            <person name="Wu R."/>
            <person name="Zhou Y."/>
        </authorList>
    </citation>
    <scope>NUCLEOTIDE SEQUENCE [LARGE SCALE GENOMIC DNA]</scope>
    <source>
        <strain evidence="2 3">MB_m1</strain>
    </source>
</reference>
<evidence type="ECO:0000313" key="2">
    <source>
        <dbReference type="EMBL" id="EKD14750.1"/>
    </source>
</evidence>
<accession>K1WBN1</accession>
<feature type="compositionally biased region" description="Low complexity" evidence="1">
    <location>
        <begin position="117"/>
        <end position="147"/>
    </location>
</feature>
<gene>
    <name evidence="2" type="ORF">MBM_06961</name>
</gene>
<dbReference type="AlphaFoldDB" id="K1WBN1"/>
<organism evidence="2 3">
    <name type="scientific">Marssonina brunnea f. sp. multigermtubi (strain MB_m1)</name>
    <name type="common">Marssonina leaf spot fungus</name>
    <dbReference type="NCBI Taxonomy" id="1072389"/>
    <lineage>
        <taxon>Eukaryota</taxon>
        <taxon>Fungi</taxon>
        <taxon>Dikarya</taxon>
        <taxon>Ascomycota</taxon>
        <taxon>Pezizomycotina</taxon>
        <taxon>Leotiomycetes</taxon>
        <taxon>Helotiales</taxon>
        <taxon>Drepanopezizaceae</taxon>
        <taxon>Drepanopeziza</taxon>
    </lineage>
</organism>
<evidence type="ECO:0000256" key="1">
    <source>
        <dbReference type="SAM" id="MobiDB-lite"/>
    </source>
</evidence>
<evidence type="ECO:0000313" key="3">
    <source>
        <dbReference type="Proteomes" id="UP000006753"/>
    </source>
</evidence>
<feature type="compositionally biased region" description="Polar residues" evidence="1">
    <location>
        <begin position="94"/>
        <end position="115"/>
    </location>
</feature>
<dbReference type="Proteomes" id="UP000006753">
    <property type="component" value="Unassembled WGS sequence"/>
</dbReference>
<keyword evidence="3" id="KW-1185">Reference proteome</keyword>